<accession>G2XX78</accession>
<evidence type="ECO:0000313" key="1">
    <source>
        <dbReference type="EMBL" id="CCD45156.1"/>
    </source>
</evidence>
<dbReference type="EMBL" id="FQ790275">
    <property type="protein sequence ID" value="CCD45156.1"/>
    <property type="molecule type" value="Genomic_DNA"/>
</dbReference>
<dbReference type="AlphaFoldDB" id="G2XX78"/>
<proteinExistence type="predicted"/>
<dbReference type="Proteomes" id="UP000008177">
    <property type="component" value="Unplaced contigs"/>
</dbReference>
<sequence length="43" mass="4992">MYVTDLNVTLICWGRLLRVIVSSNKRETRAMVVVTGFLHDWTP</sequence>
<protein>
    <submittedName>
        <fullName evidence="1">Uncharacterized protein</fullName>
    </submittedName>
</protein>
<gene>
    <name evidence="1" type="ORF">BofuT4_uP008730.1</name>
</gene>
<dbReference type="InParanoid" id="G2XX78"/>
<organism evidence="1 2">
    <name type="scientific">Botryotinia fuckeliana (strain T4)</name>
    <name type="common">Noble rot fungus</name>
    <name type="synonym">Botrytis cinerea</name>
    <dbReference type="NCBI Taxonomy" id="999810"/>
    <lineage>
        <taxon>Eukaryota</taxon>
        <taxon>Fungi</taxon>
        <taxon>Dikarya</taxon>
        <taxon>Ascomycota</taxon>
        <taxon>Pezizomycotina</taxon>
        <taxon>Leotiomycetes</taxon>
        <taxon>Helotiales</taxon>
        <taxon>Sclerotiniaceae</taxon>
        <taxon>Botrytis</taxon>
    </lineage>
</organism>
<evidence type="ECO:0000313" key="2">
    <source>
        <dbReference type="Proteomes" id="UP000008177"/>
    </source>
</evidence>
<name>G2XX78_BOTF4</name>
<reference evidence="2" key="1">
    <citation type="journal article" date="2011" name="PLoS Genet.">
        <title>Genomic analysis of the necrotrophic fungal pathogens Sclerotinia sclerotiorum and Botrytis cinerea.</title>
        <authorList>
            <person name="Amselem J."/>
            <person name="Cuomo C.A."/>
            <person name="van Kan J.A."/>
            <person name="Viaud M."/>
            <person name="Benito E.P."/>
            <person name="Couloux A."/>
            <person name="Coutinho P.M."/>
            <person name="de Vries R.P."/>
            <person name="Dyer P.S."/>
            <person name="Fillinger S."/>
            <person name="Fournier E."/>
            <person name="Gout L."/>
            <person name="Hahn M."/>
            <person name="Kohn L."/>
            <person name="Lapalu N."/>
            <person name="Plummer K.M."/>
            <person name="Pradier J.M."/>
            <person name="Quevillon E."/>
            <person name="Sharon A."/>
            <person name="Simon A."/>
            <person name="ten Have A."/>
            <person name="Tudzynski B."/>
            <person name="Tudzynski P."/>
            <person name="Wincker P."/>
            <person name="Andrew M."/>
            <person name="Anthouard V."/>
            <person name="Beever R.E."/>
            <person name="Beffa R."/>
            <person name="Benoit I."/>
            <person name="Bouzid O."/>
            <person name="Brault B."/>
            <person name="Chen Z."/>
            <person name="Choquer M."/>
            <person name="Collemare J."/>
            <person name="Cotton P."/>
            <person name="Danchin E.G."/>
            <person name="Da Silva C."/>
            <person name="Gautier A."/>
            <person name="Giraud C."/>
            <person name="Giraud T."/>
            <person name="Gonzalez C."/>
            <person name="Grossetete S."/>
            <person name="Guldener U."/>
            <person name="Henrissat B."/>
            <person name="Howlett B.J."/>
            <person name="Kodira C."/>
            <person name="Kretschmer M."/>
            <person name="Lappartient A."/>
            <person name="Leroch M."/>
            <person name="Levis C."/>
            <person name="Mauceli E."/>
            <person name="Neuveglise C."/>
            <person name="Oeser B."/>
            <person name="Pearson M."/>
            <person name="Poulain J."/>
            <person name="Poussereau N."/>
            <person name="Quesneville H."/>
            <person name="Rascle C."/>
            <person name="Schumacher J."/>
            <person name="Segurens B."/>
            <person name="Sexton A."/>
            <person name="Silva E."/>
            <person name="Sirven C."/>
            <person name="Soanes D.M."/>
            <person name="Talbot N.J."/>
            <person name="Templeton M."/>
            <person name="Yandava C."/>
            <person name="Yarden O."/>
            <person name="Zeng Q."/>
            <person name="Rollins J.A."/>
            <person name="Lebrun M.H."/>
            <person name="Dickman M."/>
        </authorList>
    </citation>
    <scope>NUCLEOTIDE SEQUENCE [LARGE SCALE GENOMIC DNA]</scope>
    <source>
        <strain evidence="2">T4</strain>
    </source>
</reference>
<dbReference type="HOGENOM" id="CLU_3242041_0_0_1"/>